<protein>
    <recommendedName>
        <fullName evidence="4">Death domain-containing protein</fullName>
    </recommendedName>
</protein>
<dbReference type="Pfam" id="PF08477">
    <property type="entry name" value="Roc"/>
    <property type="match status" value="1"/>
</dbReference>
<organism evidence="5 6">
    <name type="scientific">Amphimedon queenslandica</name>
    <name type="common">Sponge</name>
    <dbReference type="NCBI Taxonomy" id="400682"/>
    <lineage>
        <taxon>Eukaryota</taxon>
        <taxon>Metazoa</taxon>
        <taxon>Porifera</taxon>
        <taxon>Demospongiae</taxon>
        <taxon>Heteroscleromorpha</taxon>
        <taxon>Haplosclerida</taxon>
        <taxon>Niphatidae</taxon>
        <taxon>Amphimedon</taxon>
    </lineage>
</organism>
<proteinExistence type="predicted"/>
<evidence type="ECO:0000313" key="5">
    <source>
        <dbReference type="EnsemblMetazoa" id="XP_019850984.1"/>
    </source>
</evidence>
<dbReference type="InterPro" id="IPR000488">
    <property type="entry name" value="Death_dom"/>
</dbReference>
<evidence type="ECO:0000256" key="2">
    <source>
        <dbReference type="ARBA" id="ARBA00023043"/>
    </source>
</evidence>
<evidence type="ECO:0000259" key="4">
    <source>
        <dbReference type="PROSITE" id="PS50017"/>
    </source>
</evidence>
<dbReference type="CDD" id="cd00882">
    <property type="entry name" value="Ras_like_GTPase"/>
    <property type="match status" value="1"/>
</dbReference>
<dbReference type="InterPro" id="IPR002110">
    <property type="entry name" value="Ankyrin_rpt"/>
</dbReference>
<dbReference type="CDD" id="cd01670">
    <property type="entry name" value="Death"/>
    <property type="match status" value="1"/>
</dbReference>
<dbReference type="PROSITE" id="PS50017">
    <property type="entry name" value="DEATH_DOMAIN"/>
    <property type="match status" value="1"/>
</dbReference>
<dbReference type="SMART" id="SM00248">
    <property type="entry name" value="ANK"/>
    <property type="match status" value="8"/>
</dbReference>
<keyword evidence="6" id="KW-1185">Reference proteome</keyword>
<evidence type="ECO:0000313" key="6">
    <source>
        <dbReference type="Proteomes" id="UP000007879"/>
    </source>
</evidence>
<dbReference type="InterPro" id="IPR036770">
    <property type="entry name" value="Ankyrin_rpt-contain_sf"/>
</dbReference>
<dbReference type="SUPFAM" id="SSF47986">
    <property type="entry name" value="DEATH domain"/>
    <property type="match status" value="1"/>
</dbReference>
<dbReference type="RefSeq" id="XP_019850984.1">
    <property type="nucleotide sequence ID" value="XM_019995425.1"/>
</dbReference>
<dbReference type="Gene3D" id="1.10.533.10">
    <property type="entry name" value="Death Domain, Fas"/>
    <property type="match status" value="1"/>
</dbReference>
<dbReference type="InterPro" id="IPR027417">
    <property type="entry name" value="P-loop_NTPase"/>
</dbReference>
<dbReference type="Gene3D" id="3.40.50.300">
    <property type="entry name" value="P-loop containing nucleotide triphosphate hydrolases"/>
    <property type="match status" value="1"/>
</dbReference>
<feature type="repeat" description="ANK" evidence="3">
    <location>
        <begin position="609"/>
        <end position="645"/>
    </location>
</feature>
<dbReference type="GeneID" id="109581366"/>
<dbReference type="SMART" id="SM00005">
    <property type="entry name" value="DEATH"/>
    <property type="match status" value="1"/>
</dbReference>
<dbReference type="RefSeq" id="XP_019850983.1">
    <property type="nucleotide sequence ID" value="XM_019995424.1"/>
</dbReference>
<evidence type="ECO:0000256" key="3">
    <source>
        <dbReference type="PROSITE-ProRule" id="PRU00023"/>
    </source>
</evidence>
<reference evidence="5" key="2">
    <citation type="submission" date="2024-06" db="UniProtKB">
        <authorList>
            <consortium name="EnsemblMetazoa"/>
        </authorList>
    </citation>
    <scope>IDENTIFICATION</scope>
</reference>
<keyword evidence="1" id="KW-0677">Repeat</keyword>
<dbReference type="PANTHER" id="PTHR24123">
    <property type="entry name" value="ANKYRIN REPEAT-CONTAINING"/>
    <property type="match status" value="1"/>
</dbReference>
<accession>A0AAN0J1S0</accession>
<dbReference type="EnsemblMetazoa" id="XM_019995425.1">
    <property type="protein sequence ID" value="XP_019850984.1"/>
    <property type="gene ID" value="LOC109581366"/>
</dbReference>
<dbReference type="Proteomes" id="UP000007879">
    <property type="component" value="Unassembled WGS sequence"/>
</dbReference>
<evidence type="ECO:0000256" key="1">
    <source>
        <dbReference type="ARBA" id="ARBA00022737"/>
    </source>
</evidence>
<dbReference type="PROSITE" id="PS50088">
    <property type="entry name" value="ANK_REPEAT"/>
    <property type="match status" value="1"/>
</dbReference>
<dbReference type="PANTHER" id="PTHR24123:SF33">
    <property type="entry name" value="PROTEIN HOS4"/>
    <property type="match status" value="1"/>
</dbReference>
<dbReference type="EnsemblMetazoa" id="XM_019995424.1">
    <property type="protein sequence ID" value="XP_019850983.1"/>
    <property type="gene ID" value="LOC109581366"/>
</dbReference>
<dbReference type="KEGG" id="aqu:109581366"/>
<reference evidence="6" key="1">
    <citation type="journal article" date="2010" name="Nature">
        <title>The Amphimedon queenslandica genome and the evolution of animal complexity.</title>
        <authorList>
            <person name="Srivastava M."/>
            <person name="Simakov O."/>
            <person name="Chapman J."/>
            <person name="Fahey B."/>
            <person name="Gauthier M.E."/>
            <person name="Mitros T."/>
            <person name="Richards G.S."/>
            <person name="Conaco C."/>
            <person name="Dacre M."/>
            <person name="Hellsten U."/>
            <person name="Larroux C."/>
            <person name="Putnam N.H."/>
            <person name="Stanke M."/>
            <person name="Adamska M."/>
            <person name="Darling A."/>
            <person name="Degnan S.M."/>
            <person name="Oakley T.H."/>
            <person name="Plachetzki D.C."/>
            <person name="Zhai Y."/>
            <person name="Adamski M."/>
            <person name="Calcino A."/>
            <person name="Cummins S.F."/>
            <person name="Goodstein D.M."/>
            <person name="Harris C."/>
            <person name="Jackson D.J."/>
            <person name="Leys S.P."/>
            <person name="Shu S."/>
            <person name="Woodcroft B.J."/>
            <person name="Vervoort M."/>
            <person name="Kosik K.S."/>
            <person name="Manning G."/>
            <person name="Degnan B.M."/>
            <person name="Rokhsar D.S."/>
        </authorList>
    </citation>
    <scope>NUCLEOTIDE SEQUENCE [LARGE SCALE GENOMIC DNA]</scope>
</reference>
<name>A0AAN0J1S0_AMPQE</name>
<dbReference type="Pfam" id="PF00531">
    <property type="entry name" value="Death"/>
    <property type="match status" value="1"/>
</dbReference>
<dbReference type="Gene3D" id="1.25.40.20">
    <property type="entry name" value="Ankyrin repeat-containing domain"/>
    <property type="match status" value="2"/>
</dbReference>
<dbReference type="Pfam" id="PF12796">
    <property type="entry name" value="Ank_2"/>
    <property type="match status" value="3"/>
</dbReference>
<dbReference type="SUPFAM" id="SSF52540">
    <property type="entry name" value="P-loop containing nucleoside triphosphate hydrolases"/>
    <property type="match status" value="1"/>
</dbReference>
<sequence>MATASDSSSPEYVTLEKMLSTLVDNLADHADVIPQLNTHLLSSGLITRGEYNTAQIPKNPYERCNSMLTPVLAKVKSNPGCLNSLIQSLKDVGLNDIVFKLKDKLQSEQQSRENEKECDYKTDSTYGKSSLVYGSNTLDDDDEECTKSLSAIFSTDEVLHSLPFPCVQLPPNLTYALIKKMLEEGLESVSEMITNLSGDNDTQSSIMALQQFSEQFSFVLKLLKENSKSTKVNNEQKVRRKNPNNNPRLNRDVLVRNFMKGNHDLALSSLLSCTDSAYLKTITSSDVYKPNLLHWAAHWGWIDIIEKLIDDHGFDPMSTDFNGETAVYYAVKEYEFEAFELLVTKYHCNPLHKNAADETPLFMAIKCGSFDVSIIKYYITSLGYDGNTICNGKPLGILAAEYGRLHILKYLIEECKFDANKMCSENNSALDFAARSGNYGMVKYLILEHKCDPSQEKDWYSMKPLHHASEKGHIYIVRYLISECHCNVHDTAKGLSSLQYAAENGHIELVKYFVVECNCNPEPALWHAGSLEILQFLSKKSDKNPDYNVSLANAIKGQHIDAVKYLVEKWGKDTDLCDQLFQATRNHNIQAVEFLINECQVNVKSIDNKGRTLLHYAAEGEYTENKLFVLQCLLATGLDPLIKDEKGDTALDIATSRGWMTKDIFDTFGTTKTMYPVDSYVNIMIVGNSGAGKSTLGKVIEKTTDDSYKETIDVCPNEVEPLTAGIVPIKLDHKQLRNIVLHDFAGHSEYHLSHTAVIENILEGAGAVIIIVVDVSNSDYLIHLKQWLGVVRNEIQKAKYDCHIIVVASHVDCLSSDMEKETIIGNIVLELNDEGDIEYLDCRKLCGERLDSFFLKVQNACSVIRNNDKRSLTLYCHMMYNLLQSSQKEVLTLIDIVDDQINKYNHVFLPFDAKLIFNILSSLHSTGLIYYLNCEDVDDEDVLYLKLNYNDFSLCRNVAEDSKIWVVKNKMKFLKYVNGIIFSPKTFKENPKIKENGIITVPFLKSLFPEEDLIMIISFLESMGLCHIVSPLFLLQTNLLKEKDQISPEDVLCLFFPSHVDLPRPQDDDSFCFGWFLECIKGHQLFSQRFFNSLILHLTLKHSPEEAAGTVYHTRQCNYWKNGVKWCNENGVVASLELVNDSRCVLIVMSCDEGDEESMISLRRTIIKDVLSICRKYCPTLKVEEFVIDPDCLKQYPIEKPRETTAYCVKNMRNKKKDSHINPTYPICISSKTKRGKRICDILPHEPDYDNLSIFGEGEQYCGSRTPQTNNDNRQKELSINNLDFIVDTLRNNYFPDRYWKELGRHLGLDESTLDDIDEEYGTLRERFKKCLHIWLKREDSTKQTKSWKTLVEALDNMGQRGVAKSIRSETLSDRDSYY</sequence>
<dbReference type="GO" id="GO:0007165">
    <property type="term" value="P:signal transduction"/>
    <property type="evidence" value="ECO:0007669"/>
    <property type="project" value="InterPro"/>
</dbReference>
<dbReference type="SUPFAM" id="SSF48403">
    <property type="entry name" value="Ankyrin repeat"/>
    <property type="match status" value="1"/>
</dbReference>
<dbReference type="InterPro" id="IPR051165">
    <property type="entry name" value="Multifunctional_ANK_Repeat"/>
</dbReference>
<feature type="domain" description="Death" evidence="4">
    <location>
        <begin position="1300"/>
        <end position="1371"/>
    </location>
</feature>
<keyword evidence="2 3" id="KW-0040">ANK repeat</keyword>
<dbReference type="InterPro" id="IPR011029">
    <property type="entry name" value="DEATH-like_dom_sf"/>
</dbReference>